<keyword evidence="2" id="KW-1185">Reference proteome</keyword>
<evidence type="ECO:0000313" key="1">
    <source>
        <dbReference type="EMBL" id="KAK2110364.1"/>
    </source>
</evidence>
<dbReference type="InterPro" id="IPR029071">
    <property type="entry name" value="Ubiquitin-like_domsf"/>
</dbReference>
<dbReference type="EMBL" id="JASSZA010000005">
    <property type="protein sequence ID" value="KAK2110364.1"/>
    <property type="molecule type" value="Genomic_DNA"/>
</dbReference>
<evidence type="ECO:0000313" key="2">
    <source>
        <dbReference type="Proteomes" id="UP001266305"/>
    </source>
</evidence>
<comment type="caution">
    <text evidence="1">The sequence shown here is derived from an EMBL/GenBank/DDBJ whole genome shotgun (WGS) entry which is preliminary data.</text>
</comment>
<dbReference type="Proteomes" id="UP001266305">
    <property type="component" value="Unassembled WGS sequence"/>
</dbReference>
<sequence>GVQHMLELNRILKRLPDEQHLYKDNQVSDDGKTLGKCGFTSQAAPPQVPATVGLAFRQRTPVSPCVPSFSQPAELLNVMRHRDSEGSASEEVVQ</sequence>
<gene>
    <name evidence="1" type="ORF">P7K49_010110</name>
</gene>
<reference evidence="1 2" key="1">
    <citation type="submission" date="2023-05" db="EMBL/GenBank/DDBJ databases">
        <title>B98-5 Cell Line De Novo Hybrid Assembly: An Optical Mapping Approach.</title>
        <authorList>
            <person name="Kananen K."/>
            <person name="Auerbach J.A."/>
            <person name="Kautto E."/>
            <person name="Blachly J.S."/>
        </authorList>
    </citation>
    <scope>NUCLEOTIDE SEQUENCE [LARGE SCALE GENOMIC DNA]</scope>
    <source>
        <strain evidence="1">B95-8</strain>
        <tissue evidence="1">Cell line</tissue>
    </source>
</reference>
<dbReference type="PANTHER" id="PTHR13248">
    <property type="entry name" value="TRANSCRIPTION ELONGATION FACTOR B POLYPEPTIDE 2"/>
    <property type="match status" value="1"/>
</dbReference>
<dbReference type="PANTHER" id="PTHR13248:SF5">
    <property type="entry name" value="ELONGIN-B"/>
    <property type="match status" value="1"/>
</dbReference>
<accession>A0ABQ9VNC1</accession>
<dbReference type="Gene3D" id="3.10.20.90">
    <property type="entry name" value="Phosphatidylinositol 3-kinase Catalytic Subunit, Chain A, domain 1"/>
    <property type="match status" value="1"/>
</dbReference>
<protein>
    <recommendedName>
        <fullName evidence="3">Elongin B</fullName>
    </recommendedName>
</protein>
<name>A0ABQ9VNC1_SAGOE</name>
<dbReference type="SUPFAM" id="SSF54236">
    <property type="entry name" value="Ubiquitin-like"/>
    <property type="match status" value="1"/>
</dbReference>
<dbReference type="InterPro" id="IPR039049">
    <property type="entry name" value="ELOB"/>
</dbReference>
<proteinExistence type="predicted"/>
<evidence type="ECO:0008006" key="3">
    <source>
        <dbReference type="Google" id="ProtNLM"/>
    </source>
</evidence>
<feature type="non-terminal residue" evidence="1">
    <location>
        <position position="1"/>
    </location>
</feature>
<organism evidence="1 2">
    <name type="scientific">Saguinus oedipus</name>
    <name type="common">Cotton-top tamarin</name>
    <name type="synonym">Oedipomidas oedipus</name>
    <dbReference type="NCBI Taxonomy" id="9490"/>
    <lineage>
        <taxon>Eukaryota</taxon>
        <taxon>Metazoa</taxon>
        <taxon>Chordata</taxon>
        <taxon>Craniata</taxon>
        <taxon>Vertebrata</taxon>
        <taxon>Euteleostomi</taxon>
        <taxon>Mammalia</taxon>
        <taxon>Eutheria</taxon>
        <taxon>Euarchontoglires</taxon>
        <taxon>Primates</taxon>
        <taxon>Haplorrhini</taxon>
        <taxon>Platyrrhini</taxon>
        <taxon>Cebidae</taxon>
        <taxon>Callitrichinae</taxon>
        <taxon>Saguinus</taxon>
    </lineage>
</organism>